<feature type="transmembrane region" description="Helical" evidence="1">
    <location>
        <begin position="12"/>
        <end position="30"/>
    </location>
</feature>
<feature type="transmembrane region" description="Helical" evidence="1">
    <location>
        <begin position="202"/>
        <end position="228"/>
    </location>
</feature>
<dbReference type="EMBL" id="JBHTBN010000001">
    <property type="protein sequence ID" value="MFC7356124.1"/>
    <property type="molecule type" value="Genomic_DNA"/>
</dbReference>
<dbReference type="Proteomes" id="UP001596415">
    <property type="component" value="Unassembled WGS sequence"/>
</dbReference>
<keyword evidence="1" id="KW-0472">Membrane</keyword>
<dbReference type="RefSeq" id="WP_380215564.1">
    <property type="nucleotide sequence ID" value="NZ_JBHTBN010000001.1"/>
</dbReference>
<evidence type="ECO:0000313" key="2">
    <source>
        <dbReference type="EMBL" id="MFC7356124.1"/>
    </source>
</evidence>
<feature type="transmembrane region" description="Helical" evidence="1">
    <location>
        <begin position="263"/>
        <end position="281"/>
    </location>
</feature>
<keyword evidence="3" id="KW-1185">Reference proteome</keyword>
<name>A0ABW2MP41_9FLAO</name>
<feature type="transmembrane region" description="Helical" evidence="1">
    <location>
        <begin position="125"/>
        <end position="149"/>
    </location>
</feature>
<organism evidence="2 3">
    <name type="scientific">Jejudonia soesokkakensis</name>
    <dbReference type="NCBI Taxonomy" id="1323432"/>
    <lineage>
        <taxon>Bacteria</taxon>
        <taxon>Pseudomonadati</taxon>
        <taxon>Bacteroidota</taxon>
        <taxon>Flavobacteriia</taxon>
        <taxon>Flavobacteriales</taxon>
        <taxon>Flavobacteriaceae</taxon>
        <taxon>Jejudonia</taxon>
    </lineage>
</organism>
<feature type="transmembrane region" description="Helical" evidence="1">
    <location>
        <begin position="42"/>
        <end position="63"/>
    </location>
</feature>
<gene>
    <name evidence="2" type="ORF">ACFQO1_00365</name>
</gene>
<feature type="transmembrane region" description="Helical" evidence="1">
    <location>
        <begin position="240"/>
        <end position="257"/>
    </location>
</feature>
<accession>A0ABW2MP41</accession>
<keyword evidence="1" id="KW-0812">Transmembrane</keyword>
<sequence>MLTSFFGKSTPINFLILAIYLFAGYFFATFKGTGELLTIEKIAIHLVFVGLVIFSLFLLDFMVKKNDLSRPNSYDILFFVCFIMLIPVVLTNETLIFTNVLLLMALRRILSLYSEKNTEKKILDASLYISLASLFYFYSLFFFIVLFLAVVRKKHTTYKHVFIPFAGFLTVFVLAVTYHFIINDSFSWFYSWKPEISLDFSSYNKITLVIGLSIIATFLLWTTFFRLIKLSSIARKERPNYLLIIVVLIVTLAMALFSEEKTAAEFLFIMAPLAIITANYIEKINEFWFRELLLWAIIITPVMLLFV</sequence>
<feature type="transmembrane region" description="Helical" evidence="1">
    <location>
        <begin position="161"/>
        <end position="182"/>
    </location>
</feature>
<dbReference type="InterPro" id="IPR045625">
    <property type="entry name" value="DUF6427"/>
</dbReference>
<evidence type="ECO:0000256" key="1">
    <source>
        <dbReference type="SAM" id="Phobius"/>
    </source>
</evidence>
<reference evidence="3" key="1">
    <citation type="journal article" date="2019" name="Int. J. Syst. Evol. Microbiol.">
        <title>The Global Catalogue of Microorganisms (GCM) 10K type strain sequencing project: providing services to taxonomists for standard genome sequencing and annotation.</title>
        <authorList>
            <consortium name="The Broad Institute Genomics Platform"/>
            <consortium name="The Broad Institute Genome Sequencing Center for Infectious Disease"/>
            <person name="Wu L."/>
            <person name="Ma J."/>
        </authorList>
    </citation>
    <scope>NUCLEOTIDE SEQUENCE [LARGE SCALE GENOMIC DNA]</scope>
    <source>
        <strain evidence="3">CGMCC 1.16306</strain>
    </source>
</reference>
<comment type="caution">
    <text evidence="2">The sequence shown here is derived from an EMBL/GenBank/DDBJ whole genome shotgun (WGS) entry which is preliminary data.</text>
</comment>
<feature type="transmembrane region" description="Helical" evidence="1">
    <location>
        <begin position="75"/>
        <end position="105"/>
    </location>
</feature>
<protein>
    <submittedName>
        <fullName evidence="2">DUF6427 family protein</fullName>
    </submittedName>
</protein>
<dbReference type="Pfam" id="PF19992">
    <property type="entry name" value="DUF6427"/>
    <property type="match status" value="1"/>
</dbReference>
<keyword evidence="1" id="KW-1133">Transmembrane helix</keyword>
<proteinExistence type="predicted"/>
<feature type="transmembrane region" description="Helical" evidence="1">
    <location>
        <begin position="288"/>
        <end position="306"/>
    </location>
</feature>
<evidence type="ECO:0000313" key="3">
    <source>
        <dbReference type="Proteomes" id="UP001596415"/>
    </source>
</evidence>